<reference evidence="1 2" key="1">
    <citation type="journal article" date="2015" name="Genome Announc.">
        <title>Draft Genome Sequence of Filamentous Marine Cyanobacterium Lyngbya confervoides Strain BDU141951.</title>
        <authorList>
            <person name="Chandrababunaidu M.M."/>
            <person name="Sen D."/>
            <person name="Tripathy S."/>
        </authorList>
    </citation>
    <scope>NUCLEOTIDE SEQUENCE [LARGE SCALE GENOMIC DNA]</scope>
    <source>
        <strain evidence="1 2">BDU141951</strain>
    </source>
</reference>
<keyword evidence="1" id="KW-0378">Hydrolase</keyword>
<keyword evidence="2" id="KW-1185">Reference proteome</keyword>
<dbReference type="GO" id="GO:0004519">
    <property type="term" value="F:endonuclease activity"/>
    <property type="evidence" value="ECO:0007669"/>
    <property type="project" value="UniProtKB-KW"/>
</dbReference>
<keyword evidence="1" id="KW-0540">Nuclease</keyword>
<dbReference type="AlphaFoldDB" id="A0ABD4T0E2"/>
<proteinExistence type="predicted"/>
<keyword evidence="1" id="KW-0255">Endonuclease</keyword>
<protein>
    <submittedName>
        <fullName evidence="1">Uma2 family endonuclease</fullName>
    </submittedName>
</protein>
<gene>
    <name evidence="1" type="ORF">QQ91_0004000</name>
</gene>
<sequence>MLGAKNHPRRSWMTWVEGGKYPNLIIELLSNSTARVDREDNKELSNR</sequence>
<comment type="caution">
    <text evidence="1">The sequence shown here is derived from an EMBL/GenBank/DDBJ whole genome shotgun (WGS) entry which is preliminary data.</text>
</comment>
<accession>A0ABD4T0E2</accession>
<dbReference type="EMBL" id="JTHE03000027">
    <property type="protein sequence ID" value="MCM1981994.1"/>
    <property type="molecule type" value="Genomic_DNA"/>
</dbReference>
<organism evidence="1 2">
    <name type="scientific">Lyngbya confervoides BDU141951</name>
    <dbReference type="NCBI Taxonomy" id="1574623"/>
    <lineage>
        <taxon>Bacteria</taxon>
        <taxon>Bacillati</taxon>
        <taxon>Cyanobacteriota</taxon>
        <taxon>Cyanophyceae</taxon>
        <taxon>Oscillatoriophycideae</taxon>
        <taxon>Oscillatoriales</taxon>
        <taxon>Microcoleaceae</taxon>
        <taxon>Lyngbya</taxon>
    </lineage>
</organism>
<evidence type="ECO:0000313" key="2">
    <source>
        <dbReference type="Proteomes" id="UP000031561"/>
    </source>
</evidence>
<evidence type="ECO:0000313" key="1">
    <source>
        <dbReference type="EMBL" id="MCM1981994.1"/>
    </source>
</evidence>
<dbReference type="Proteomes" id="UP000031561">
    <property type="component" value="Unassembled WGS sequence"/>
</dbReference>
<name>A0ABD4T0E2_9CYAN</name>